<sequence length="370" mass="41987">MEKYDTDRELEQVKKILEIAIKYEAMGEKDKSQIYYLKAYNAMLKVIEKSEGETRQKRIKQSEAIMKAYRNVKGNAEPVMENKNQNAGEKILEEIGLERPMIPNITFNDVAGLEDVKNEIMAKIIYPMRNKELSEEYNVQFGGGMLLYGPPGTGKTHIVKAIANEVKAMFINVNPSSLYSEWFGKFEKNISALFKAAYELSPSIIFFDEIDTLVPKREGTKTDVVRRGVSQLLTEVGGINAQKGKNIFIIAATNNPWEIDDAILRPGRFDVKIYVPPPDENGRKKIFQLNLSKVKQIGDIDYDQLSRISKGYSGADIEFVCKKATQNVFMDAVKSGNKRQVNTDDIIAVLMQVKPSIDPKIITRYQEYKS</sequence>
<evidence type="ECO:0000256" key="1">
    <source>
        <dbReference type="ARBA" id="ARBA00004496"/>
    </source>
</evidence>
<evidence type="ECO:0000259" key="6">
    <source>
        <dbReference type="SMART" id="SM00382"/>
    </source>
</evidence>
<dbReference type="EMBL" id="CP133772">
    <property type="protein sequence ID" value="WYY00409.1"/>
    <property type="molecule type" value="Genomic_DNA"/>
</dbReference>
<dbReference type="GO" id="GO:0005737">
    <property type="term" value="C:cytoplasm"/>
    <property type="evidence" value="ECO:0007669"/>
    <property type="project" value="UniProtKB-SubCell"/>
</dbReference>
<evidence type="ECO:0000256" key="3">
    <source>
        <dbReference type="ARBA" id="ARBA00022741"/>
    </source>
</evidence>
<dbReference type="Pfam" id="PF17862">
    <property type="entry name" value="AAA_lid_3"/>
    <property type="match status" value="1"/>
</dbReference>
<dbReference type="Proteomes" id="UP001451606">
    <property type="component" value="Chromosome"/>
</dbReference>
<dbReference type="PANTHER" id="PTHR23077:SF171">
    <property type="entry name" value="NUCLEAR VALOSIN-CONTAINING PROTEIN-LIKE"/>
    <property type="match status" value="1"/>
</dbReference>
<evidence type="ECO:0000256" key="4">
    <source>
        <dbReference type="ARBA" id="ARBA00022840"/>
    </source>
</evidence>
<feature type="domain" description="AAA+ ATPase" evidence="6">
    <location>
        <begin position="141"/>
        <end position="279"/>
    </location>
</feature>
<dbReference type="GO" id="GO:0016887">
    <property type="term" value="F:ATP hydrolysis activity"/>
    <property type="evidence" value="ECO:0007669"/>
    <property type="project" value="InterPro"/>
</dbReference>
<dbReference type="GO" id="GO:0005524">
    <property type="term" value="F:ATP binding"/>
    <property type="evidence" value="ECO:0007669"/>
    <property type="project" value="UniProtKB-KW"/>
</dbReference>
<keyword evidence="3 5" id="KW-0547">Nucleotide-binding</keyword>
<dbReference type="KEGG" id="omr:OXIME_000979"/>
<dbReference type="InterPro" id="IPR003593">
    <property type="entry name" value="AAA+_ATPase"/>
</dbReference>
<dbReference type="AlphaFoldDB" id="A0AAX4NH03"/>
<keyword evidence="4 5" id="KW-0067">ATP-binding</keyword>
<keyword evidence="8" id="KW-1185">Reference proteome</keyword>
<gene>
    <name evidence="7" type="ORF">OXIME_000979</name>
</gene>
<dbReference type="GeneID" id="95967715"/>
<comment type="subcellular location">
    <subcellularLocation>
        <location evidence="1">Cytoplasm</location>
    </subcellularLocation>
</comment>
<dbReference type="InterPro" id="IPR003960">
    <property type="entry name" value="ATPase_AAA_CS"/>
</dbReference>
<dbReference type="SUPFAM" id="SSF52540">
    <property type="entry name" value="P-loop containing nucleoside triphosphate hydrolases"/>
    <property type="match status" value="1"/>
</dbReference>
<evidence type="ECO:0000256" key="5">
    <source>
        <dbReference type="RuleBase" id="RU003651"/>
    </source>
</evidence>
<dbReference type="InterPro" id="IPR041569">
    <property type="entry name" value="AAA_lid_3"/>
</dbReference>
<evidence type="ECO:0000256" key="2">
    <source>
        <dbReference type="ARBA" id="ARBA00022490"/>
    </source>
</evidence>
<dbReference type="PROSITE" id="PS00674">
    <property type="entry name" value="AAA"/>
    <property type="match status" value="1"/>
</dbReference>
<evidence type="ECO:0000313" key="7">
    <source>
        <dbReference type="EMBL" id="WYY00409.1"/>
    </source>
</evidence>
<name>A0AAX4NH03_9ARCH</name>
<reference evidence="7 8" key="1">
    <citation type="submission" date="2023-09" db="EMBL/GenBank/DDBJ databases">
        <authorList>
            <person name="Golyshina O.V."/>
            <person name="Lunev E.A."/>
            <person name="Bargiela R."/>
            <person name="Gaines M.C."/>
            <person name="Daum B."/>
            <person name="Bale N.J."/>
            <person name="Koenen M."/>
            <person name="Sinninghe Damst J.S."/>
            <person name="Yakimov M."/>
            <person name="Golyshin P.N."/>
        </authorList>
    </citation>
    <scope>NUCLEOTIDE SEQUENCE [LARGE SCALE GENOMIC DNA]</scope>
    <source>
        <strain evidence="7 8">M1</strain>
    </source>
</reference>
<evidence type="ECO:0000313" key="8">
    <source>
        <dbReference type="Proteomes" id="UP001451606"/>
    </source>
</evidence>
<accession>A0AAX4NH03</accession>
<dbReference type="FunFam" id="3.40.50.300:FF:001054">
    <property type="entry name" value="ATPase, AAA family, putative"/>
    <property type="match status" value="1"/>
</dbReference>
<dbReference type="SMART" id="SM00382">
    <property type="entry name" value="AAA"/>
    <property type="match status" value="1"/>
</dbReference>
<dbReference type="RefSeq" id="WP_393970747.1">
    <property type="nucleotide sequence ID" value="NZ_CP133772.1"/>
</dbReference>
<dbReference type="Gene3D" id="1.10.8.60">
    <property type="match status" value="1"/>
</dbReference>
<comment type="similarity">
    <text evidence="5">Belongs to the AAA ATPase family.</text>
</comment>
<proteinExistence type="inferred from homology"/>
<dbReference type="InterPro" id="IPR050168">
    <property type="entry name" value="AAA_ATPase_domain"/>
</dbReference>
<dbReference type="InterPro" id="IPR003959">
    <property type="entry name" value="ATPase_AAA_core"/>
</dbReference>
<dbReference type="Pfam" id="PF00004">
    <property type="entry name" value="AAA"/>
    <property type="match status" value="1"/>
</dbReference>
<dbReference type="Gene3D" id="3.40.50.300">
    <property type="entry name" value="P-loop containing nucleotide triphosphate hydrolases"/>
    <property type="match status" value="1"/>
</dbReference>
<keyword evidence="2" id="KW-0963">Cytoplasm</keyword>
<organism evidence="7 8">
    <name type="scientific">Oxyplasma meridianum</name>
    <dbReference type="NCBI Taxonomy" id="3073602"/>
    <lineage>
        <taxon>Archaea</taxon>
        <taxon>Methanobacteriati</taxon>
        <taxon>Thermoplasmatota</taxon>
        <taxon>Thermoplasmata</taxon>
        <taxon>Thermoplasmatales</taxon>
        <taxon>Thermoplasmataceae</taxon>
        <taxon>Oxyplasma</taxon>
    </lineage>
</organism>
<dbReference type="PANTHER" id="PTHR23077">
    <property type="entry name" value="AAA-FAMILY ATPASE"/>
    <property type="match status" value="1"/>
</dbReference>
<protein>
    <submittedName>
        <fullName evidence="7">ATP-binding protein</fullName>
    </submittedName>
</protein>
<dbReference type="InterPro" id="IPR027417">
    <property type="entry name" value="P-loop_NTPase"/>
</dbReference>